<sequence length="314" mass="34028">MSVDTVPSSRGAKARERIVAPVVFLGVLLLAWHLATSQDWVSSLVLPPPKDVVVSTYELFETGLIWEHLFATLYETLAGFALAASVALMLALAAGWSTLLRNMIQPYAVVLQVMPMLSLAPIIISTFGFGYQSKIVVAALISFFPVFVNTLTGLLLPDPQEEELFRSLGAGRAKTFRYVLMPTAAPLIFAGLRIGLTLALAGAIVAEFVSAQVGLGLLVQRFSYQLNLDDAFAVIFVLTAMGLALYGLIALVGHLVVFWRREAALNRRSAARMRRYQRRIGGGVAPAVEPAAVPDTRSYSGGNHENPTQLEAKR</sequence>
<evidence type="ECO:0000256" key="3">
    <source>
        <dbReference type="ARBA" id="ARBA00022475"/>
    </source>
</evidence>
<dbReference type="CDD" id="cd06261">
    <property type="entry name" value="TM_PBP2"/>
    <property type="match status" value="1"/>
</dbReference>
<feature type="transmembrane region" description="Helical" evidence="7">
    <location>
        <begin position="178"/>
        <end position="211"/>
    </location>
</feature>
<feature type="transmembrane region" description="Helical" evidence="7">
    <location>
        <begin position="231"/>
        <end position="259"/>
    </location>
</feature>
<feature type="transmembrane region" description="Helical" evidence="7">
    <location>
        <begin position="107"/>
        <end position="129"/>
    </location>
</feature>
<name>A0ABZ0ZTD9_9ACTN</name>
<evidence type="ECO:0000256" key="1">
    <source>
        <dbReference type="ARBA" id="ARBA00004651"/>
    </source>
</evidence>
<dbReference type="Pfam" id="PF00528">
    <property type="entry name" value="BPD_transp_1"/>
    <property type="match status" value="1"/>
</dbReference>
<protein>
    <submittedName>
        <fullName evidence="10">ABC transporter permease</fullName>
    </submittedName>
</protein>
<dbReference type="PANTHER" id="PTHR30151:SF41">
    <property type="entry name" value="ABC TRANSPORTER PERMEASE PROTEIN"/>
    <property type="match status" value="1"/>
</dbReference>
<keyword evidence="5 7" id="KW-1133">Transmembrane helix</keyword>
<feature type="compositionally biased region" description="Polar residues" evidence="8">
    <location>
        <begin position="297"/>
        <end position="314"/>
    </location>
</feature>
<feature type="region of interest" description="Disordered" evidence="8">
    <location>
        <begin position="288"/>
        <end position="314"/>
    </location>
</feature>
<comment type="subcellular location">
    <subcellularLocation>
        <location evidence="1 7">Cell membrane</location>
        <topology evidence="1 7">Multi-pass membrane protein</topology>
    </subcellularLocation>
</comment>
<evidence type="ECO:0000256" key="7">
    <source>
        <dbReference type="RuleBase" id="RU363032"/>
    </source>
</evidence>
<comment type="similarity">
    <text evidence="7">Belongs to the binding-protein-dependent transport system permease family.</text>
</comment>
<dbReference type="EMBL" id="CP141059">
    <property type="protein sequence ID" value="WQQ27560.1"/>
    <property type="molecule type" value="Genomic_DNA"/>
</dbReference>
<evidence type="ECO:0000259" key="9">
    <source>
        <dbReference type="PROSITE" id="PS50928"/>
    </source>
</evidence>
<gene>
    <name evidence="10" type="ORF">SHK19_04840</name>
</gene>
<keyword evidence="2 7" id="KW-0813">Transport</keyword>
<evidence type="ECO:0000256" key="8">
    <source>
        <dbReference type="SAM" id="MobiDB-lite"/>
    </source>
</evidence>
<accession>A0ABZ0ZTD9</accession>
<feature type="transmembrane region" description="Helical" evidence="7">
    <location>
        <begin position="18"/>
        <end position="35"/>
    </location>
</feature>
<keyword evidence="6 7" id="KW-0472">Membrane</keyword>
<keyword evidence="3" id="KW-1003">Cell membrane</keyword>
<feature type="transmembrane region" description="Helical" evidence="7">
    <location>
        <begin position="77"/>
        <end position="100"/>
    </location>
</feature>
<dbReference type="RefSeq" id="WP_322937981.1">
    <property type="nucleotide sequence ID" value="NZ_CP141059.1"/>
</dbReference>
<feature type="domain" description="ABC transmembrane type-1" evidence="9">
    <location>
        <begin position="69"/>
        <end position="247"/>
    </location>
</feature>
<evidence type="ECO:0000256" key="6">
    <source>
        <dbReference type="ARBA" id="ARBA00023136"/>
    </source>
</evidence>
<dbReference type="Gene3D" id="1.10.3720.10">
    <property type="entry name" value="MetI-like"/>
    <property type="match status" value="1"/>
</dbReference>
<feature type="transmembrane region" description="Helical" evidence="7">
    <location>
        <begin position="135"/>
        <end position="157"/>
    </location>
</feature>
<evidence type="ECO:0000256" key="5">
    <source>
        <dbReference type="ARBA" id="ARBA00022989"/>
    </source>
</evidence>
<dbReference type="PANTHER" id="PTHR30151">
    <property type="entry name" value="ALKANE SULFONATE ABC TRANSPORTER-RELATED, MEMBRANE SUBUNIT"/>
    <property type="match status" value="1"/>
</dbReference>
<dbReference type="Proteomes" id="UP001327225">
    <property type="component" value="Chromosome"/>
</dbReference>
<dbReference type="InterPro" id="IPR035906">
    <property type="entry name" value="MetI-like_sf"/>
</dbReference>
<evidence type="ECO:0000256" key="4">
    <source>
        <dbReference type="ARBA" id="ARBA00022692"/>
    </source>
</evidence>
<proteinExistence type="inferred from homology"/>
<dbReference type="InterPro" id="IPR000515">
    <property type="entry name" value="MetI-like"/>
</dbReference>
<keyword evidence="11" id="KW-1185">Reference proteome</keyword>
<organism evidence="10 11">
    <name type="scientific">Nocardioides bizhenqiangii</name>
    <dbReference type="NCBI Taxonomy" id="3095076"/>
    <lineage>
        <taxon>Bacteria</taxon>
        <taxon>Bacillati</taxon>
        <taxon>Actinomycetota</taxon>
        <taxon>Actinomycetes</taxon>
        <taxon>Propionibacteriales</taxon>
        <taxon>Nocardioidaceae</taxon>
        <taxon>Nocardioides</taxon>
    </lineage>
</organism>
<reference evidence="11" key="1">
    <citation type="submission" date="2023-12" db="EMBL/GenBank/DDBJ databases">
        <title>Novel species in genus Nocardioides.</title>
        <authorList>
            <person name="Zhou H."/>
        </authorList>
    </citation>
    <scope>NUCLEOTIDE SEQUENCE [LARGE SCALE GENOMIC DNA]</scope>
    <source>
        <strain evidence="11">HM61</strain>
    </source>
</reference>
<evidence type="ECO:0000256" key="2">
    <source>
        <dbReference type="ARBA" id="ARBA00022448"/>
    </source>
</evidence>
<evidence type="ECO:0000313" key="11">
    <source>
        <dbReference type="Proteomes" id="UP001327225"/>
    </source>
</evidence>
<dbReference type="SUPFAM" id="SSF161098">
    <property type="entry name" value="MetI-like"/>
    <property type="match status" value="1"/>
</dbReference>
<evidence type="ECO:0000313" key="10">
    <source>
        <dbReference type="EMBL" id="WQQ27560.1"/>
    </source>
</evidence>
<keyword evidence="4 7" id="KW-0812">Transmembrane</keyword>
<dbReference type="PROSITE" id="PS50928">
    <property type="entry name" value="ABC_TM1"/>
    <property type="match status" value="1"/>
</dbReference>